<name>A0A1D8JBX5_9BACL</name>
<dbReference type="AlphaFoldDB" id="A0A1D8JBX5"/>
<dbReference type="Pfam" id="PF06177">
    <property type="entry name" value="QueT"/>
    <property type="match status" value="1"/>
</dbReference>
<keyword evidence="2" id="KW-1185">Reference proteome</keyword>
<organism evidence="1 2">
    <name type="scientific">Sporosarcina ureilytica</name>
    <dbReference type="NCBI Taxonomy" id="298596"/>
    <lineage>
        <taxon>Bacteria</taxon>
        <taxon>Bacillati</taxon>
        <taxon>Bacillota</taxon>
        <taxon>Bacilli</taxon>
        <taxon>Bacillales</taxon>
        <taxon>Caryophanaceae</taxon>
        <taxon>Sporosarcina</taxon>
    </lineage>
</organism>
<dbReference type="EMBL" id="CP017560">
    <property type="protein sequence ID" value="AOV06200.1"/>
    <property type="molecule type" value="Genomic_DNA"/>
</dbReference>
<sequence>MRGKSLAINGIIAALYVAVSLLIAPLAFSSVQFRISEIFNHLVVFNKKYFFGIVIGVFVANLFSPLGMIDLVFGVGMSVLALLATILSAKFINGITQRMIFNIAMFAIFSFLIAIELEIVFGVPFWIGWLTVAIGEIVVMTIGIPIMIALNKRLNFKEIV</sequence>
<dbReference type="RefSeq" id="WP_075526291.1">
    <property type="nucleotide sequence ID" value="NZ_CP017560.1"/>
</dbReference>
<accession>A0A1D8JBX5</accession>
<protein>
    <recommendedName>
        <fullName evidence="3">QueT transporter family protein</fullName>
    </recommendedName>
</protein>
<evidence type="ECO:0000313" key="2">
    <source>
        <dbReference type="Proteomes" id="UP000185746"/>
    </source>
</evidence>
<dbReference type="PANTHER" id="PTHR40044">
    <property type="entry name" value="INTEGRAL MEMBRANE PROTEIN-RELATED"/>
    <property type="match status" value="1"/>
</dbReference>
<dbReference type="InterPro" id="IPR010387">
    <property type="entry name" value="QueT"/>
</dbReference>
<evidence type="ECO:0008006" key="3">
    <source>
        <dbReference type="Google" id="ProtNLM"/>
    </source>
</evidence>
<dbReference type="KEGG" id="surl:BI350_00135"/>
<dbReference type="PIRSF" id="PIRSF031501">
    <property type="entry name" value="QueT"/>
    <property type="match status" value="1"/>
</dbReference>
<gene>
    <name evidence="1" type="ORF">BI350_00135</name>
</gene>
<reference evidence="1 2" key="1">
    <citation type="submission" date="2016-09" db="EMBL/GenBank/DDBJ databases">
        <title>Complete genome sequence of the Lysinibacillus sphaericus LMG 22257, a specie of Bacillus with ureolytic activity that can effectively biodeposit calcium carbonate.</title>
        <authorList>
            <person name="Yan W."/>
        </authorList>
    </citation>
    <scope>NUCLEOTIDE SEQUENCE [LARGE SCALE GENOMIC DNA]</scope>
    <source>
        <strain evidence="1 2">LMG 22257</strain>
    </source>
</reference>
<dbReference type="Proteomes" id="UP000185746">
    <property type="component" value="Chromosome"/>
</dbReference>
<evidence type="ECO:0000313" key="1">
    <source>
        <dbReference type="EMBL" id="AOV06200.1"/>
    </source>
</evidence>
<proteinExistence type="predicted"/>
<dbReference type="PANTHER" id="PTHR40044:SF1">
    <property type="entry name" value="INTEGRAL MEMBRANE PROTEIN"/>
    <property type="match status" value="1"/>
</dbReference>